<dbReference type="Pfam" id="PF14230">
    <property type="entry name" value="DUF4333"/>
    <property type="match status" value="2"/>
</dbReference>
<protein>
    <recommendedName>
        <fullName evidence="1">DUF4333 domain-containing protein</fullName>
    </recommendedName>
</protein>
<dbReference type="AlphaFoldDB" id="A0A2W4XXS5"/>
<dbReference type="PROSITE" id="PS51257">
    <property type="entry name" value="PROKAR_LIPOPROTEIN"/>
    <property type="match status" value="1"/>
</dbReference>
<reference evidence="2 3" key="2">
    <citation type="submission" date="2018-06" db="EMBL/GenBank/DDBJ databases">
        <title>Metagenomic assembly of (sub)arctic Cyanobacteria and their associated microbiome from non-axenic cultures.</title>
        <authorList>
            <person name="Baurain D."/>
        </authorList>
    </citation>
    <scope>NUCLEOTIDE SEQUENCE [LARGE SCALE GENOMIC DNA]</scope>
    <source>
        <strain evidence="2">ULC066bin1</strain>
    </source>
</reference>
<organism evidence="2 3">
    <name type="scientific">Pseudanabaena frigida</name>
    <dbReference type="NCBI Taxonomy" id="945775"/>
    <lineage>
        <taxon>Bacteria</taxon>
        <taxon>Bacillati</taxon>
        <taxon>Cyanobacteriota</taxon>
        <taxon>Cyanophyceae</taxon>
        <taxon>Pseudanabaenales</taxon>
        <taxon>Pseudanabaenaceae</taxon>
        <taxon>Pseudanabaena</taxon>
    </lineage>
</organism>
<name>A0A2W4XXS5_9CYAN</name>
<comment type="caution">
    <text evidence="2">The sequence shown here is derived from an EMBL/GenBank/DDBJ whole genome shotgun (WGS) entry which is preliminary data.</text>
</comment>
<proteinExistence type="predicted"/>
<feature type="domain" description="DUF4333" evidence="1">
    <location>
        <begin position="99"/>
        <end position="160"/>
    </location>
</feature>
<feature type="domain" description="DUF4333" evidence="1">
    <location>
        <begin position="19"/>
        <end position="86"/>
    </location>
</feature>
<accession>A0A2W4XXS5</accession>
<dbReference type="InterPro" id="IPR025637">
    <property type="entry name" value="DUF4333"/>
</dbReference>
<evidence type="ECO:0000259" key="1">
    <source>
        <dbReference type="Pfam" id="PF14230"/>
    </source>
</evidence>
<gene>
    <name evidence="2" type="ORF">DCF19_22435</name>
</gene>
<sequence>MPKSAVLVGISLGLVSIITACSTNLDIDKVKASIKDGIKEQMGVTVQSVTCPEKREGKAGDSFDCTALAENDSTITVTVKQTDDKGNIHWDVTGSKGFLDLDKIQTQMVDTLKAKTGADANVDCGGKFKAVKVGGTFECKAKDVKGNSATIEVTVKDNNGNVHWEVK</sequence>
<evidence type="ECO:0000313" key="2">
    <source>
        <dbReference type="EMBL" id="PZO36068.1"/>
    </source>
</evidence>
<reference evidence="2 3" key="1">
    <citation type="submission" date="2018-04" db="EMBL/GenBank/DDBJ databases">
        <authorList>
            <person name="Go L.Y."/>
            <person name="Mitchell J.A."/>
        </authorList>
    </citation>
    <scope>NUCLEOTIDE SEQUENCE [LARGE SCALE GENOMIC DNA]</scope>
    <source>
        <strain evidence="2">ULC066bin1</strain>
    </source>
</reference>
<dbReference type="Proteomes" id="UP000249467">
    <property type="component" value="Unassembled WGS sequence"/>
</dbReference>
<dbReference type="EMBL" id="QBML01000045">
    <property type="protein sequence ID" value="PZO36068.1"/>
    <property type="molecule type" value="Genomic_DNA"/>
</dbReference>
<evidence type="ECO:0000313" key="3">
    <source>
        <dbReference type="Proteomes" id="UP000249467"/>
    </source>
</evidence>